<organism evidence="2 3">
    <name type="scientific">Clostridium brassicae</name>
    <dbReference type="NCBI Taxonomy" id="2999072"/>
    <lineage>
        <taxon>Bacteria</taxon>
        <taxon>Bacillati</taxon>
        <taxon>Bacillota</taxon>
        <taxon>Clostridia</taxon>
        <taxon>Eubacteriales</taxon>
        <taxon>Clostridiaceae</taxon>
        <taxon>Clostridium</taxon>
    </lineage>
</organism>
<comment type="caution">
    <text evidence="2">The sequence shown here is derived from an EMBL/GenBank/DDBJ whole genome shotgun (WGS) entry which is preliminary data.</text>
</comment>
<feature type="transmembrane region" description="Helical" evidence="1">
    <location>
        <begin position="39"/>
        <end position="58"/>
    </location>
</feature>
<keyword evidence="3" id="KW-1185">Reference proteome</keyword>
<keyword evidence="1" id="KW-1133">Transmembrane helix</keyword>
<evidence type="ECO:0000256" key="1">
    <source>
        <dbReference type="SAM" id="Phobius"/>
    </source>
</evidence>
<keyword evidence="1" id="KW-0472">Membrane</keyword>
<dbReference type="EMBL" id="JAPQFJ010000003">
    <property type="protein sequence ID" value="MCY6957746.1"/>
    <property type="molecule type" value="Genomic_DNA"/>
</dbReference>
<keyword evidence="1" id="KW-0812">Transmembrane</keyword>
<evidence type="ECO:0000313" key="3">
    <source>
        <dbReference type="Proteomes" id="UP001144612"/>
    </source>
</evidence>
<protein>
    <submittedName>
        <fullName evidence="2">Uncharacterized protein</fullName>
    </submittedName>
</protein>
<feature type="transmembrane region" description="Helical" evidence="1">
    <location>
        <begin position="70"/>
        <end position="87"/>
    </location>
</feature>
<name>A0ABT4D624_9CLOT</name>
<accession>A0ABT4D624</accession>
<gene>
    <name evidence="2" type="ORF">OW729_03890</name>
</gene>
<sequence>MRVKLINILYIVFCIIGLIVAYIYFNWDLSSFHKNILSTINYSIASIVGCLTFIEAKFFSENHKKLGEKFFGIVLLITSLSRIFFIWI</sequence>
<dbReference type="RefSeq" id="WP_268060140.1">
    <property type="nucleotide sequence ID" value="NZ_JAPQFJ010000003.1"/>
</dbReference>
<feature type="transmembrane region" description="Helical" evidence="1">
    <location>
        <begin position="7"/>
        <end position="27"/>
    </location>
</feature>
<proteinExistence type="predicted"/>
<reference evidence="2" key="1">
    <citation type="submission" date="2022-12" db="EMBL/GenBank/DDBJ databases">
        <title>Clostridium sp. nov., isolated from industrial wastewater.</title>
        <authorList>
            <person name="Jiayan W."/>
        </authorList>
    </citation>
    <scope>NUCLEOTIDE SEQUENCE</scope>
    <source>
        <strain evidence="2">ZC22-4</strain>
    </source>
</reference>
<dbReference type="Proteomes" id="UP001144612">
    <property type="component" value="Unassembled WGS sequence"/>
</dbReference>
<evidence type="ECO:0000313" key="2">
    <source>
        <dbReference type="EMBL" id="MCY6957746.1"/>
    </source>
</evidence>